<accession>A0A444TYQ2</accession>
<dbReference type="GO" id="GO:0006357">
    <property type="term" value="P:regulation of transcription by RNA polymerase II"/>
    <property type="evidence" value="ECO:0007669"/>
    <property type="project" value="InterPro"/>
</dbReference>
<gene>
    <name evidence="1" type="ORF">EOD39_10074</name>
</gene>
<dbReference type="Proteomes" id="UP000289886">
    <property type="component" value="Unassembled WGS sequence"/>
</dbReference>
<name>A0A444TYQ2_ACIRT</name>
<keyword evidence="2" id="KW-1185">Reference proteome</keyword>
<dbReference type="InterPro" id="IPR033375">
    <property type="entry name" value="Cggbp1"/>
</dbReference>
<organism evidence="1 2">
    <name type="scientific">Acipenser ruthenus</name>
    <name type="common">Sterlet sturgeon</name>
    <dbReference type="NCBI Taxonomy" id="7906"/>
    <lineage>
        <taxon>Eukaryota</taxon>
        <taxon>Metazoa</taxon>
        <taxon>Chordata</taxon>
        <taxon>Craniata</taxon>
        <taxon>Vertebrata</taxon>
        <taxon>Euteleostomi</taxon>
        <taxon>Actinopterygii</taxon>
        <taxon>Chondrostei</taxon>
        <taxon>Acipenseriformes</taxon>
        <taxon>Acipenseridae</taxon>
        <taxon>Acipenser</taxon>
    </lineage>
</organism>
<comment type="caution">
    <text evidence="1">The sequence shown here is derived from an EMBL/GenBank/DDBJ whole genome shotgun (WGS) entry which is preliminary data.</text>
</comment>
<sequence>MDVSKKVKNVSAADHVKHNPAGVLHSDGGKLFCTSCNVTIDHSRELAVGRHLDSSIHRKRKVEIQSSTVPALIAKKQKTVTSMSQKSTENREAQNALHFDLTEAFVCTNIPLEKLDNQKLHKFFRLSGGGIPSSAQLRHEYLPKVAEYHKQ</sequence>
<dbReference type="AlphaFoldDB" id="A0A444TYQ2"/>
<dbReference type="PANTHER" id="PTHR32344">
    <property type="entry name" value="U1-TYPE DOMAIN-CONTAINING PROTEIN"/>
    <property type="match status" value="1"/>
</dbReference>
<evidence type="ECO:0000313" key="2">
    <source>
        <dbReference type="Proteomes" id="UP000289886"/>
    </source>
</evidence>
<dbReference type="EMBL" id="SCEB01215723">
    <property type="protein sequence ID" value="RXM28063.1"/>
    <property type="molecule type" value="Genomic_DNA"/>
</dbReference>
<dbReference type="PANTHER" id="PTHR32344:SF1">
    <property type="entry name" value="U1-TYPE DOMAIN-CONTAINING PROTEIN"/>
    <property type="match status" value="1"/>
</dbReference>
<proteinExistence type="predicted"/>
<protein>
    <submittedName>
        <fullName evidence="1">CGG triplet repeat-binding protein 1</fullName>
    </submittedName>
</protein>
<dbReference type="GO" id="GO:0003690">
    <property type="term" value="F:double-stranded DNA binding"/>
    <property type="evidence" value="ECO:0007669"/>
    <property type="project" value="InterPro"/>
</dbReference>
<evidence type="ECO:0000313" key="1">
    <source>
        <dbReference type="EMBL" id="RXM28063.1"/>
    </source>
</evidence>
<dbReference type="GO" id="GO:0005634">
    <property type="term" value="C:nucleus"/>
    <property type="evidence" value="ECO:0007669"/>
    <property type="project" value="InterPro"/>
</dbReference>
<reference evidence="1 2" key="1">
    <citation type="submission" date="2019-01" db="EMBL/GenBank/DDBJ databases">
        <title>Draft Genome and Complete Hox-Cluster Characterization of the Sterlet Sturgeon (Acipenser ruthenus).</title>
        <authorList>
            <person name="Wei Q."/>
        </authorList>
    </citation>
    <scope>NUCLEOTIDE SEQUENCE [LARGE SCALE GENOMIC DNA]</scope>
    <source>
        <strain evidence="1">WHYD16114868_AA</strain>
        <tissue evidence="1">Blood</tissue>
    </source>
</reference>